<comment type="caution">
    <text evidence="3">The sequence shown here is derived from an EMBL/GenBank/DDBJ whole genome shotgun (WGS) entry which is preliminary data.</text>
</comment>
<organism evidence="3 4">
    <name type="scientific">Arenicella xantha</name>
    <dbReference type="NCBI Taxonomy" id="644221"/>
    <lineage>
        <taxon>Bacteria</taxon>
        <taxon>Pseudomonadati</taxon>
        <taxon>Pseudomonadota</taxon>
        <taxon>Gammaproteobacteria</taxon>
        <taxon>Arenicellales</taxon>
        <taxon>Arenicellaceae</taxon>
        <taxon>Arenicella</taxon>
    </lineage>
</organism>
<feature type="domain" description="SGNH hydrolase-type esterase" evidence="2">
    <location>
        <begin position="46"/>
        <end position="197"/>
    </location>
</feature>
<protein>
    <submittedName>
        <fullName evidence="3">Lysophospholipase L1-like esterase</fullName>
    </submittedName>
</protein>
<dbReference type="Proteomes" id="UP000253083">
    <property type="component" value="Unassembled WGS sequence"/>
</dbReference>
<dbReference type="Gene3D" id="3.40.50.1110">
    <property type="entry name" value="SGNH hydrolase"/>
    <property type="match status" value="1"/>
</dbReference>
<accession>A0A395JKI3</accession>
<reference evidence="3 4" key="1">
    <citation type="submission" date="2018-06" db="EMBL/GenBank/DDBJ databases">
        <title>Genomic Encyclopedia of Type Strains, Phase IV (KMG-IV): sequencing the most valuable type-strain genomes for metagenomic binning, comparative biology and taxonomic classification.</title>
        <authorList>
            <person name="Goeker M."/>
        </authorList>
    </citation>
    <scope>NUCLEOTIDE SEQUENCE [LARGE SCALE GENOMIC DNA]</scope>
    <source>
        <strain evidence="3 4">DSM 24032</strain>
    </source>
</reference>
<keyword evidence="1" id="KW-0732">Signal</keyword>
<dbReference type="InterPro" id="IPR051532">
    <property type="entry name" value="Ester_Hydrolysis_Enzymes"/>
</dbReference>
<dbReference type="PANTHER" id="PTHR30383">
    <property type="entry name" value="THIOESTERASE 1/PROTEASE 1/LYSOPHOSPHOLIPASE L1"/>
    <property type="match status" value="1"/>
</dbReference>
<evidence type="ECO:0000256" key="1">
    <source>
        <dbReference type="SAM" id="SignalP"/>
    </source>
</evidence>
<dbReference type="RefSeq" id="WP_113953866.1">
    <property type="nucleotide sequence ID" value="NZ_QNRT01000002.1"/>
</dbReference>
<dbReference type="Pfam" id="PF13472">
    <property type="entry name" value="Lipase_GDSL_2"/>
    <property type="match status" value="1"/>
</dbReference>
<dbReference type="OrthoDB" id="9786188at2"/>
<dbReference type="AlphaFoldDB" id="A0A395JKI3"/>
<dbReference type="PROSITE" id="PS51257">
    <property type="entry name" value="PROKAR_LIPOPROTEIN"/>
    <property type="match status" value="1"/>
</dbReference>
<dbReference type="SUPFAM" id="SSF52266">
    <property type="entry name" value="SGNH hydrolase"/>
    <property type="match status" value="1"/>
</dbReference>
<dbReference type="InterPro" id="IPR036514">
    <property type="entry name" value="SGNH_hydro_sf"/>
</dbReference>
<sequence>MSFAFNRSSLLVLASVFLIACGGGNSDSGGGQVPPEPTAEKTTVIAIGDSIGNGFGIATPWPTILSGKISREMVNTSVTNERTDFGVRNIEILVNEHNPSHVFILLGTNEALRDESISNAISNLQSMVDFARSRDVVPVVGTLPPITADSAQNRRADEISRGIRRLNNAVVAEVRGALGSGETIIDGVHPNQEGQEIIANAFASVFP</sequence>
<name>A0A395JKI3_9GAMM</name>
<evidence type="ECO:0000259" key="2">
    <source>
        <dbReference type="Pfam" id="PF13472"/>
    </source>
</evidence>
<feature type="signal peptide" evidence="1">
    <location>
        <begin position="1"/>
        <end position="20"/>
    </location>
</feature>
<dbReference type="GO" id="GO:0016788">
    <property type="term" value="F:hydrolase activity, acting on ester bonds"/>
    <property type="evidence" value="ECO:0007669"/>
    <property type="project" value="UniProtKB-ARBA"/>
</dbReference>
<keyword evidence="4" id="KW-1185">Reference proteome</keyword>
<evidence type="ECO:0000313" key="3">
    <source>
        <dbReference type="EMBL" id="RBP51069.1"/>
    </source>
</evidence>
<evidence type="ECO:0000313" key="4">
    <source>
        <dbReference type="Proteomes" id="UP000253083"/>
    </source>
</evidence>
<dbReference type="InterPro" id="IPR013830">
    <property type="entry name" value="SGNH_hydro"/>
</dbReference>
<feature type="chain" id="PRO_5017463444" evidence="1">
    <location>
        <begin position="21"/>
        <end position="207"/>
    </location>
</feature>
<gene>
    <name evidence="3" type="ORF">DFR28_102488</name>
</gene>
<dbReference type="InParanoid" id="A0A395JKI3"/>
<proteinExistence type="predicted"/>
<dbReference type="EMBL" id="QNRT01000002">
    <property type="protein sequence ID" value="RBP51069.1"/>
    <property type="molecule type" value="Genomic_DNA"/>
</dbReference>